<dbReference type="Proteomes" id="UP000185944">
    <property type="component" value="Unassembled WGS sequence"/>
</dbReference>
<name>A0A177EHX7_9MICR</name>
<dbReference type="VEuPathDB" id="MicrosporidiaDB:NEDG_00059"/>
<dbReference type="GeneID" id="93646409"/>
<evidence type="ECO:0000313" key="2">
    <source>
        <dbReference type="Proteomes" id="UP000185944"/>
    </source>
</evidence>
<sequence length="189" mass="21860">MDKKYNGLVFSKEAVHTPRNQEEKEIFDILNRKIHDNELEDDFFDLANGQADERDLLDSESDIEEVDDAEYYTHTHTPSTEHTSTTSTAPSLDKNSFSALINEMNSCSGREFSMFNSFFEKKKSKPQKKKSATGRNIDQCNSILNRLGALYQPIEEKPKEKKPKTHKVPETCGNWEDNEEECMYQPRII</sequence>
<dbReference type="OrthoDB" id="2190050at2759"/>
<protein>
    <submittedName>
        <fullName evidence="1">Uncharacterized protein</fullName>
    </submittedName>
</protein>
<comment type="caution">
    <text evidence="1">The sequence shown here is derived from an EMBL/GenBank/DDBJ whole genome shotgun (WGS) entry which is preliminary data.</text>
</comment>
<accession>A0A177EHX7</accession>
<keyword evidence="2" id="KW-1185">Reference proteome</keyword>
<dbReference type="RefSeq" id="XP_067545185.1">
    <property type="nucleotide sequence ID" value="XM_067687477.1"/>
</dbReference>
<organism evidence="1 2">
    <name type="scientific">Nematocida displodere</name>
    <dbReference type="NCBI Taxonomy" id="1805483"/>
    <lineage>
        <taxon>Eukaryota</taxon>
        <taxon>Fungi</taxon>
        <taxon>Fungi incertae sedis</taxon>
        <taxon>Microsporidia</taxon>
        <taxon>Nematocida</taxon>
    </lineage>
</organism>
<proteinExistence type="predicted"/>
<reference evidence="1 2" key="1">
    <citation type="submission" date="2016-02" db="EMBL/GenBank/DDBJ databases">
        <title>Discovery of a natural microsporidian pathogen with a broad tissue tropism in Caenorhabditis elegans.</title>
        <authorList>
            <person name="Luallen R.J."/>
            <person name="Reinke A.W."/>
            <person name="Tong L."/>
            <person name="Botts M.R."/>
            <person name="Felix M.-A."/>
            <person name="Troemel E.R."/>
        </authorList>
    </citation>
    <scope>NUCLEOTIDE SEQUENCE [LARGE SCALE GENOMIC DNA]</scope>
    <source>
        <strain evidence="1 2">JUm2807</strain>
    </source>
</reference>
<dbReference type="EMBL" id="LTDL01000014">
    <property type="protein sequence ID" value="OAG31584.1"/>
    <property type="molecule type" value="Genomic_DNA"/>
</dbReference>
<dbReference type="AlphaFoldDB" id="A0A177EHX7"/>
<gene>
    <name evidence="1" type="ORF">NEDG_00059</name>
</gene>
<evidence type="ECO:0000313" key="1">
    <source>
        <dbReference type="EMBL" id="OAG31584.1"/>
    </source>
</evidence>